<keyword evidence="8" id="KW-1185">Reference proteome</keyword>
<protein>
    <recommendedName>
        <fullName evidence="4">Vacuolar protein sorting-associated protein 41 homolog</fullName>
    </recommendedName>
</protein>
<keyword evidence="4" id="KW-0458">Lysosome</keyword>
<dbReference type="InterPro" id="IPR057780">
    <property type="entry name" value="Beta-prop_Vps41"/>
</dbReference>
<gene>
    <name evidence="9 10" type="primary">LOC101238687</name>
</gene>
<dbReference type="GeneID" id="101238687"/>
<keyword evidence="3 4" id="KW-0653">Protein transport</keyword>
<evidence type="ECO:0000313" key="8">
    <source>
        <dbReference type="Proteomes" id="UP001652625"/>
    </source>
</evidence>
<dbReference type="Pfam" id="PF23556">
    <property type="entry name" value="TPR_Vps41"/>
    <property type="match status" value="1"/>
</dbReference>
<evidence type="ECO:0000256" key="6">
    <source>
        <dbReference type="SAM" id="MobiDB-lite"/>
    </source>
</evidence>
<dbReference type="Pfam" id="PF23411">
    <property type="entry name" value="Beta-prop_Vps41"/>
    <property type="match status" value="1"/>
</dbReference>
<feature type="domain" description="Vps41 beta-propeller" evidence="7">
    <location>
        <begin position="35"/>
        <end position="367"/>
    </location>
</feature>
<dbReference type="RefSeq" id="XP_065665251.1">
    <property type="nucleotide sequence ID" value="XM_065809179.1"/>
</dbReference>
<evidence type="ECO:0000313" key="9">
    <source>
        <dbReference type="RefSeq" id="XP_065665250.1"/>
    </source>
</evidence>
<reference evidence="9 10" key="1">
    <citation type="submission" date="2025-05" db="UniProtKB">
        <authorList>
            <consortium name="RefSeq"/>
        </authorList>
    </citation>
    <scope>IDENTIFICATION</scope>
</reference>
<keyword evidence="4" id="KW-0968">Cytoplasmic vesicle</keyword>
<dbReference type="CDD" id="cd16484">
    <property type="entry name" value="RING-H2_Vps"/>
    <property type="match status" value="1"/>
</dbReference>
<proteinExistence type="inferred from homology"/>
<comment type="function">
    <text evidence="4">Plays a role in vesicle-mediated protein trafficking to lysosomal compartments including the endocytic membrane transport pathways.</text>
</comment>
<dbReference type="PROSITE" id="PS50236">
    <property type="entry name" value="CHCR"/>
    <property type="match status" value="1"/>
</dbReference>
<dbReference type="Gene3D" id="1.25.40.10">
    <property type="entry name" value="Tetratricopeptide repeat domain"/>
    <property type="match status" value="1"/>
</dbReference>
<keyword evidence="2 4" id="KW-0813">Transport</keyword>
<keyword evidence="4" id="KW-0967">Endosome</keyword>
<dbReference type="Proteomes" id="UP001652625">
    <property type="component" value="Chromosome 11"/>
</dbReference>
<dbReference type="RefSeq" id="XP_065665250.1">
    <property type="nucleotide sequence ID" value="XM_065809178.1"/>
</dbReference>
<evidence type="ECO:0000256" key="2">
    <source>
        <dbReference type="ARBA" id="ARBA00022448"/>
    </source>
</evidence>
<evidence type="ECO:0000313" key="10">
    <source>
        <dbReference type="RefSeq" id="XP_065665251.1"/>
    </source>
</evidence>
<dbReference type="PANTHER" id="PTHR12616:SF1">
    <property type="entry name" value="VACUOLAR PROTEIN SORTING-ASSOCIATED PROTEIN 41 HOMOLOG"/>
    <property type="match status" value="1"/>
</dbReference>
<name>A0ABM4CTL1_HYDVU</name>
<comment type="subcellular location">
    <subcellularLocation>
        <location evidence="4">Endosome membrane</location>
        <topology evidence="4">Peripheral membrane protein</topology>
    </subcellularLocation>
    <subcellularLocation>
        <location evidence="4">Late endosome membrane</location>
        <topology evidence="4">Peripheral membrane protein</topology>
    </subcellularLocation>
    <subcellularLocation>
        <location evidence="4">Early endosome membrane</location>
        <topology evidence="4">Peripheral membrane protein</topology>
    </subcellularLocation>
    <subcellularLocation>
        <location evidence="4">Lysosome membrane</location>
        <topology evidence="4">Peripheral membrane protein</topology>
    </subcellularLocation>
    <subcellularLocation>
        <location evidence="4">Golgi apparatus</location>
        <location evidence="4">trans-Golgi network</location>
    </subcellularLocation>
    <subcellularLocation>
        <location evidence="4">Cytoplasmic vesicle</location>
        <location evidence="4">Clathrin-coated vesicle</location>
    </subcellularLocation>
</comment>
<accession>A0ABM4CTL1</accession>
<dbReference type="InterPro" id="IPR000547">
    <property type="entry name" value="Clathrin_H-chain/VPS_repeat"/>
</dbReference>
<dbReference type="PANTHER" id="PTHR12616">
    <property type="entry name" value="VACUOLAR PROTEIN SORTING VPS41"/>
    <property type="match status" value="1"/>
</dbReference>
<evidence type="ECO:0000256" key="4">
    <source>
        <dbReference type="PIRNR" id="PIRNR028921"/>
    </source>
</evidence>
<evidence type="ECO:0000259" key="7">
    <source>
        <dbReference type="Pfam" id="PF23411"/>
    </source>
</evidence>
<keyword evidence="4" id="KW-0333">Golgi apparatus</keyword>
<dbReference type="PIRSF" id="PIRSF028921">
    <property type="entry name" value="VPS41"/>
    <property type="match status" value="1"/>
</dbReference>
<dbReference type="SMART" id="SM00299">
    <property type="entry name" value="CLH"/>
    <property type="match status" value="1"/>
</dbReference>
<evidence type="ECO:0000256" key="5">
    <source>
        <dbReference type="PROSITE-ProRule" id="PRU01006"/>
    </source>
</evidence>
<dbReference type="InterPro" id="IPR015943">
    <property type="entry name" value="WD40/YVTN_repeat-like_dom_sf"/>
</dbReference>
<dbReference type="Gene3D" id="2.130.10.10">
    <property type="entry name" value="YVTN repeat-like/Quinoprotein amine dehydrogenase"/>
    <property type="match status" value="1"/>
</dbReference>
<evidence type="ECO:0000256" key="1">
    <source>
        <dbReference type="ARBA" id="ARBA00009582"/>
    </source>
</evidence>
<dbReference type="InterPro" id="IPR011990">
    <property type="entry name" value="TPR-like_helical_dom_sf"/>
</dbReference>
<feature type="repeat" description="CHCR" evidence="5">
    <location>
        <begin position="576"/>
        <end position="720"/>
    </location>
</feature>
<evidence type="ECO:0000256" key="3">
    <source>
        <dbReference type="ARBA" id="ARBA00022927"/>
    </source>
</evidence>
<dbReference type="InterPro" id="IPR045111">
    <property type="entry name" value="Vps41/Vps8"/>
</dbReference>
<comment type="similarity">
    <text evidence="1 4">Belongs to the VPS41 family.</text>
</comment>
<organism evidence="8 9">
    <name type="scientific">Hydra vulgaris</name>
    <name type="common">Hydra</name>
    <name type="synonym">Hydra attenuata</name>
    <dbReference type="NCBI Taxonomy" id="6087"/>
    <lineage>
        <taxon>Eukaryota</taxon>
        <taxon>Metazoa</taxon>
        <taxon>Cnidaria</taxon>
        <taxon>Hydrozoa</taxon>
        <taxon>Hydroidolina</taxon>
        <taxon>Anthoathecata</taxon>
        <taxon>Aplanulata</taxon>
        <taxon>Hydridae</taxon>
        <taxon>Hydra</taxon>
    </lineage>
</organism>
<dbReference type="InterPro" id="IPR016902">
    <property type="entry name" value="Vps41"/>
</dbReference>
<dbReference type="InterPro" id="IPR036322">
    <property type="entry name" value="WD40_repeat_dom_sf"/>
</dbReference>
<dbReference type="SUPFAM" id="SSF50978">
    <property type="entry name" value="WD40 repeat-like"/>
    <property type="match status" value="1"/>
</dbReference>
<sequence>MSEKNAEDREENSTQNIDDNNEDDNDEKDNVEPKLKYERIGNSIPEIFTKDVASCMAVHSKFLALGTHYGVVHILDHQGNNIRKFPSHATTINQIAIDSNGDYVSSCSEDGRFIINGLYTTENNTQLNFDCPIRSIGLHPDFGRRGNKQYVIGVGEKLTLFEKGWMRNKSVILHSGEGFVRSIKWKNNFIAWANSEGVQVYDINAKERITHIPRDQTSARDELFHCNLYWKDNTCFFVAWGNSIKVCIVKERPANDIRSLPRHFVEIAHIFDIDYFASGIAPFGNEMAVLAYSFDEEDGAAPTKGTAKRPQLLVIKPEGMYKFEEASNDCLSIRGFEEYKCNNYFLEKVEEEQLFYIVSPKDIVIARPRDLDDHISWLMENKKFEAALQKAENQQRELKRLSVLEIVKAYLNYLFADNEFEKAAILCDRKLGGHKDLWEVQIYKFIEKKALKTVTRYIPLSNPQFDNTIYELVLNEYLQTDLEGFYKLLTEWPNNLYKPETIIMLLQEKIRETPESILLQSLATLYAHKQKFGEALKIYLTLGHPGVFEMIAKHKLLSWVKDKCLPLMEIESNKAVAMFIDNIDHFEVDDVVKQLNQNPKLLHQYLHGLFTKNPQAGQKYHNKQIALYAEFQPDRLQFFLKNSNFYQLEKAFKVCQERKFISEMVFLQGRMGNKKEALSLIIDEMCNIQKAIDFAKEENDPDLWDYLIEKSLPKPEYIKELLISIGTHINPKLLIKKIPSKMEIPGLRDALVKILQDYNLQVYLYEGCKAILDKDSVALYDKQVKNLSKGFLISDIDDCPTCKEKLIVEDNRKASTIVIFFCKHAHHEVCPRGMSMQPRQSVPFCTSCSSKTSKKKI</sequence>
<feature type="region of interest" description="Disordered" evidence="6">
    <location>
        <begin position="1"/>
        <end position="32"/>
    </location>
</feature>